<reference evidence="2 3" key="1">
    <citation type="submission" date="2024-02" db="EMBL/GenBank/DDBJ databases">
        <title>De novo assembly and annotation of 12 fungi associated with fruit tree decline syndrome in Ontario, Canada.</title>
        <authorList>
            <person name="Sulman M."/>
            <person name="Ellouze W."/>
            <person name="Ilyukhin E."/>
        </authorList>
    </citation>
    <scope>NUCLEOTIDE SEQUENCE [LARGE SCALE GENOMIC DNA]</scope>
    <source>
        <strain evidence="2 3">M42-189</strain>
    </source>
</reference>
<evidence type="ECO:0000313" key="2">
    <source>
        <dbReference type="EMBL" id="KAL1612306.1"/>
    </source>
</evidence>
<dbReference type="Pfam" id="PF11915">
    <property type="entry name" value="DUF3433"/>
    <property type="match status" value="1"/>
</dbReference>
<sequence>MANIPVRVSTSASDFKVDFDTDVFKKAQQNISPNVLKTSKFVKAYTDPEWYSFIPKLNIGPALPYGAMALLATQDHWELDVIRAEDHDPTPRVPMLAEKESPFWVQIRVLIGLVLFIAILIMAITVVHRFASGSDLKKGFFTYHLNINALGHLGSFTPFSIIPTTLAVLLGLWWNALDATFRSLQPYVSMSQGPREISRGAYVSYQSTYWLWAMGKAAKNRHWLLSLVTLGTFLAQAFTIATSALFEQTAGVINDPVKLTRSLELRQVPYLRMVNETYPPTFGGYRGAYGYDYVGTTLKDLFGNLTNNWLYSGVIQATLNGSEPNWTKDGWSFVPVDLSELEDRQTSTSNPGSDQLNAYGSLINVTMTTPAIRGRVECFQPEEIRNGSASWYTNTTYTSSETNQTTKANILDNVMLGGPLAPDAQYLSCCYNNTNTSLNDSTPQPLAAGFWTQDLANTSEYVSASLNNFTVKWIQGNGAALDGLMSGSSTLYFSNVPKIQAVKCMPVFEKAEADIVVDKQAGRVLSYRIQGDPTPDDAAWSDSFVIHDLSDPNDPDVKKQIEDTSTLCDPDSPCPSMVMQNLTTSYGVLFMNSLLRASRLNNLATSGSNHGSASDEDLTDDVFNIRDNVTGLTLDFMSYAAYVQAGRDPEALLDLDYMLESTKKIFSLFFQHYVSSTYSLNTGGWAYQSIGANLDGLGAIANGTFPQFNPDGTRAKKISELPAQNTNRTASATLSTRVEVLHMNLKAVWLCVALLTWLALTTIVVCALQRWFFGDLRRNVESIADVLVLVAGSERLLAAVEKYGVEGLLRSDVKTRLGWFRTDDGRMRWGIEIVEDGEILMK</sequence>
<keyword evidence="1" id="KW-1133">Transmembrane helix</keyword>
<feature type="transmembrane region" description="Helical" evidence="1">
    <location>
        <begin position="109"/>
        <end position="131"/>
    </location>
</feature>
<comment type="caution">
    <text evidence="2">The sequence shown here is derived from an EMBL/GenBank/DDBJ whole genome shotgun (WGS) entry which is preliminary data.</text>
</comment>
<keyword evidence="1" id="KW-0472">Membrane</keyword>
<keyword evidence="1" id="KW-0812">Transmembrane</keyword>
<evidence type="ECO:0000313" key="3">
    <source>
        <dbReference type="Proteomes" id="UP001521785"/>
    </source>
</evidence>
<accession>A0ABR3S6J5</accession>
<evidence type="ECO:0000256" key="1">
    <source>
        <dbReference type="SAM" id="Phobius"/>
    </source>
</evidence>
<gene>
    <name evidence="2" type="ORF">SLS60_000530</name>
</gene>
<feature type="transmembrane region" description="Helical" evidence="1">
    <location>
        <begin position="747"/>
        <end position="768"/>
    </location>
</feature>
<name>A0ABR3S6J5_9PLEO</name>
<dbReference type="InterPro" id="IPR021840">
    <property type="entry name" value="DUF3433"/>
</dbReference>
<dbReference type="Proteomes" id="UP001521785">
    <property type="component" value="Unassembled WGS sequence"/>
</dbReference>
<keyword evidence="3" id="KW-1185">Reference proteome</keyword>
<protein>
    <submittedName>
        <fullName evidence="2">Uncharacterized protein</fullName>
    </submittedName>
</protein>
<organism evidence="2 3">
    <name type="scientific">Paraconiothyrium brasiliense</name>
    <dbReference type="NCBI Taxonomy" id="300254"/>
    <lineage>
        <taxon>Eukaryota</taxon>
        <taxon>Fungi</taxon>
        <taxon>Dikarya</taxon>
        <taxon>Ascomycota</taxon>
        <taxon>Pezizomycotina</taxon>
        <taxon>Dothideomycetes</taxon>
        <taxon>Pleosporomycetidae</taxon>
        <taxon>Pleosporales</taxon>
        <taxon>Massarineae</taxon>
        <taxon>Didymosphaeriaceae</taxon>
        <taxon>Paraconiothyrium</taxon>
    </lineage>
</organism>
<feature type="transmembrane region" description="Helical" evidence="1">
    <location>
        <begin position="223"/>
        <end position="246"/>
    </location>
</feature>
<dbReference type="EMBL" id="JAKJXO020000001">
    <property type="protein sequence ID" value="KAL1612306.1"/>
    <property type="molecule type" value="Genomic_DNA"/>
</dbReference>
<feature type="transmembrane region" description="Helical" evidence="1">
    <location>
        <begin position="151"/>
        <end position="174"/>
    </location>
</feature>
<dbReference type="PANTHER" id="PTHR37544:SF3">
    <property type="entry name" value="SPRAY"/>
    <property type="match status" value="1"/>
</dbReference>
<proteinExistence type="predicted"/>
<dbReference type="PANTHER" id="PTHR37544">
    <property type="entry name" value="SPRAY-RELATED"/>
    <property type="match status" value="1"/>
</dbReference>